<comment type="caution">
    <text evidence="1">The sequence shown here is derived from an EMBL/GenBank/DDBJ whole genome shotgun (WGS) entry which is preliminary data.</text>
</comment>
<evidence type="ECO:0000313" key="2">
    <source>
        <dbReference type="Proteomes" id="UP000593560"/>
    </source>
</evidence>
<name>A0A7J9HFQ2_9ROSI</name>
<keyword evidence="2" id="KW-1185">Reference proteome</keyword>
<dbReference type="AlphaFoldDB" id="A0A7J9HFQ2"/>
<dbReference type="EMBL" id="JABFAD010000009">
    <property type="protein sequence ID" value="MBA0808656.1"/>
    <property type="molecule type" value="Genomic_DNA"/>
</dbReference>
<reference evidence="1 2" key="1">
    <citation type="journal article" date="2019" name="Genome Biol. Evol.">
        <title>Insights into the evolution of the New World diploid cottons (Gossypium, subgenus Houzingenia) based on genome sequencing.</title>
        <authorList>
            <person name="Grover C.E."/>
            <person name="Arick M.A. 2nd"/>
            <person name="Thrash A."/>
            <person name="Conover J.L."/>
            <person name="Sanders W.S."/>
            <person name="Peterson D.G."/>
            <person name="Frelichowski J.E."/>
            <person name="Scheffler J.A."/>
            <person name="Scheffler B.E."/>
            <person name="Wendel J.F."/>
        </authorList>
    </citation>
    <scope>NUCLEOTIDE SEQUENCE [LARGE SCALE GENOMIC DNA]</scope>
    <source>
        <strain evidence="1">0</strain>
        <tissue evidence="1">Leaf</tissue>
    </source>
</reference>
<sequence>MSRSWINLCTDVAVQIVSGGAATGGVIRSGNGVDYGI</sequence>
<proteinExistence type="predicted"/>
<dbReference type="Proteomes" id="UP000593560">
    <property type="component" value="Unassembled WGS sequence"/>
</dbReference>
<evidence type="ECO:0000313" key="1">
    <source>
        <dbReference type="EMBL" id="MBA0808656.1"/>
    </source>
</evidence>
<organism evidence="1 2">
    <name type="scientific">Gossypium harknessii</name>
    <dbReference type="NCBI Taxonomy" id="34285"/>
    <lineage>
        <taxon>Eukaryota</taxon>
        <taxon>Viridiplantae</taxon>
        <taxon>Streptophyta</taxon>
        <taxon>Embryophyta</taxon>
        <taxon>Tracheophyta</taxon>
        <taxon>Spermatophyta</taxon>
        <taxon>Magnoliopsida</taxon>
        <taxon>eudicotyledons</taxon>
        <taxon>Gunneridae</taxon>
        <taxon>Pentapetalae</taxon>
        <taxon>rosids</taxon>
        <taxon>malvids</taxon>
        <taxon>Malvales</taxon>
        <taxon>Malvaceae</taxon>
        <taxon>Malvoideae</taxon>
        <taxon>Gossypium</taxon>
    </lineage>
</organism>
<gene>
    <name evidence="1" type="ORF">Gohar_024378</name>
</gene>
<protein>
    <submittedName>
        <fullName evidence="1">Uncharacterized protein</fullName>
    </submittedName>
</protein>
<accession>A0A7J9HFQ2</accession>